<keyword evidence="1" id="KW-0472">Membrane</keyword>
<proteinExistence type="predicted"/>
<accession>A0A0G1FBG6</accession>
<evidence type="ECO:0008006" key="4">
    <source>
        <dbReference type="Google" id="ProtNLM"/>
    </source>
</evidence>
<reference evidence="2 3" key="1">
    <citation type="journal article" date="2015" name="Nature">
        <title>rRNA introns, odd ribosomes, and small enigmatic genomes across a large radiation of phyla.</title>
        <authorList>
            <person name="Brown C.T."/>
            <person name="Hug L.A."/>
            <person name="Thomas B.C."/>
            <person name="Sharon I."/>
            <person name="Castelle C.J."/>
            <person name="Singh A."/>
            <person name="Wilkins M.J."/>
            <person name="Williams K.H."/>
            <person name="Banfield J.F."/>
        </authorList>
    </citation>
    <scope>NUCLEOTIDE SEQUENCE [LARGE SCALE GENOMIC DNA]</scope>
</reference>
<keyword evidence="1" id="KW-0812">Transmembrane</keyword>
<dbReference type="EMBL" id="LCFB01000026">
    <property type="protein sequence ID" value="KKS84168.1"/>
    <property type="molecule type" value="Genomic_DNA"/>
</dbReference>
<evidence type="ECO:0000313" key="3">
    <source>
        <dbReference type="Proteomes" id="UP000034543"/>
    </source>
</evidence>
<sequence length="188" mass="21386">MRNHLIIKPAPKFIALLIGLLILLVFSSFGNLIDGKFFFSSIGIVLIILSWLTAKIEMKDGILTYTDPVGNLVNFALFSKSIPVEKISRVYVGFSGAFRGPDFQLIFHSVNQMNAIRIMYGLFSPIDLHKLFLELKRVNPSIFFDQRSEEILQNATQSKTVELISKYVIFICILFLPLLLIIILLNYL</sequence>
<dbReference type="Proteomes" id="UP000034543">
    <property type="component" value="Unassembled WGS sequence"/>
</dbReference>
<evidence type="ECO:0000313" key="2">
    <source>
        <dbReference type="EMBL" id="KKS84168.1"/>
    </source>
</evidence>
<feature type="transmembrane region" description="Helical" evidence="1">
    <location>
        <begin position="167"/>
        <end position="187"/>
    </location>
</feature>
<name>A0A0G1FBG6_9BACT</name>
<organism evidence="2 3">
    <name type="scientific">Candidatus Gottesmanbacteria bacterium GW2011_GWA1_43_11</name>
    <dbReference type="NCBI Taxonomy" id="1618436"/>
    <lineage>
        <taxon>Bacteria</taxon>
        <taxon>Candidatus Gottesmaniibacteriota</taxon>
    </lineage>
</organism>
<protein>
    <recommendedName>
        <fullName evidence="4">PH domain-containing protein</fullName>
    </recommendedName>
</protein>
<gene>
    <name evidence="2" type="ORF">UV59_C0026G0018</name>
</gene>
<comment type="caution">
    <text evidence="2">The sequence shown here is derived from an EMBL/GenBank/DDBJ whole genome shotgun (WGS) entry which is preliminary data.</text>
</comment>
<evidence type="ECO:0000256" key="1">
    <source>
        <dbReference type="SAM" id="Phobius"/>
    </source>
</evidence>
<keyword evidence="1" id="KW-1133">Transmembrane helix</keyword>
<feature type="transmembrane region" description="Helical" evidence="1">
    <location>
        <begin position="37"/>
        <end position="54"/>
    </location>
</feature>
<dbReference type="AlphaFoldDB" id="A0A0G1FBG6"/>